<reference evidence="1 2" key="1">
    <citation type="submission" date="2016-10" db="EMBL/GenBank/DDBJ databases">
        <authorList>
            <person name="de Groot N.N."/>
        </authorList>
    </citation>
    <scope>NUCLEOTIDE SEQUENCE [LARGE SCALE GENOMIC DNA]</scope>
    <source>
        <strain evidence="1 2">DSM 19938</strain>
    </source>
</reference>
<protein>
    <submittedName>
        <fullName evidence="1">Uncharacterized protein</fullName>
    </submittedName>
</protein>
<name>A0A1H6V8B2_9BACT</name>
<evidence type="ECO:0000313" key="2">
    <source>
        <dbReference type="Proteomes" id="UP000199532"/>
    </source>
</evidence>
<dbReference type="STRING" id="408657.SAMN04487995_2965"/>
<accession>A0A1H6V8B2</accession>
<keyword evidence="2" id="KW-1185">Reference proteome</keyword>
<gene>
    <name evidence="1" type="ORF">SAMN04487995_2965</name>
</gene>
<evidence type="ECO:0000313" key="1">
    <source>
        <dbReference type="EMBL" id="SEJ00056.1"/>
    </source>
</evidence>
<organism evidence="1 2">
    <name type="scientific">Dyadobacter koreensis</name>
    <dbReference type="NCBI Taxonomy" id="408657"/>
    <lineage>
        <taxon>Bacteria</taxon>
        <taxon>Pseudomonadati</taxon>
        <taxon>Bacteroidota</taxon>
        <taxon>Cytophagia</taxon>
        <taxon>Cytophagales</taxon>
        <taxon>Spirosomataceae</taxon>
        <taxon>Dyadobacter</taxon>
    </lineage>
</organism>
<dbReference type="EMBL" id="FNXY01000004">
    <property type="protein sequence ID" value="SEJ00056.1"/>
    <property type="molecule type" value="Genomic_DNA"/>
</dbReference>
<dbReference type="AlphaFoldDB" id="A0A1H6V8B2"/>
<dbReference type="OrthoDB" id="9864095at2"/>
<proteinExistence type="predicted"/>
<dbReference type="RefSeq" id="WP_090336056.1">
    <property type="nucleotide sequence ID" value="NZ_FNXY01000004.1"/>
</dbReference>
<sequence>MNYFDIFRIAYDDLTLIALNPHAIVTSVKKTDAGYVGEILVLGEYPERDSDVLFFHENGFSSEQEAYSDLDKIIETINVAFRNTKQSGAIVKNYLPE</sequence>
<dbReference type="Proteomes" id="UP000199532">
    <property type="component" value="Unassembled WGS sequence"/>
</dbReference>